<dbReference type="SUPFAM" id="SSF47203">
    <property type="entry name" value="Acyl-CoA dehydrogenase C-terminal domain-like"/>
    <property type="match status" value="1"/>
</dbReference>
<reference evidence="1" key="1">
    <citation type="submission" date="2020-05" db="EMBL/GenBank/DDBJ databases">
        <title>Mycena genomes resolve the evolution of fungal bioluminescence.</title>
        <authorList>
            <person name="Tsai I.J."/>
        </authorList>
    </citation>
    <scope>NUCLEOTIDE SEQUENCE</scope>
    <source>
        <strain evidence="1">CCC161011</strain>
    </source>
</reference>
<dbReference type="GO" id="GO:0003997">
    <property type="term" value="F:acyl-CoA oxidase activity"/>
    <property type="evidence" value="ECO:0007669"/>
    <property type="project" value="InterPro"/>
</dbReference>
<dbReference type="GO" id="GO:0033540">
    <property type="term" value="P:fatty acid beta-oxidation using acyl-CoA oxidase"/>
    <property type="evidence" value="ECO:0007669"/>
    <property type="project" value="TreeGrafter"/>
</dbReference>
<dbReference type="Proteomes" id="UP000620124">
    <property type="component" value="Unassembled WGS sequence"/>
</dbReference>
<dbReference type="GO" id="GO:0005777">
    <property type="term" value="C:peroxisome"/>
    <property type="evidence" value="ECO:0007669"/>
    <property type="project" value="InterPro"/>
</dbReference>
<dbReference type="SUPFAM" id="SSF56645">
    <property type="entry name" value="Acyl-CoA dehydrogenase NM domain-like"/>
    <property type="match status" value="1"/>
</dbReference>
<keyword evidence="2" id="KW-1185">Reference proteome</keyword>
<protein>
    <submittedName>
        <fullName evidence="1">Acyl-CoA oxidase</fullName>
    </submittedName>
</protein>
<name>A0A8H7CH31_9AGAR</name>
<dbReference type="Gene3D" id="1.20.140.10">
    <property type="entry name" value="Butyryl-CoA Dehydrogenase, subunit A, domain 3"/>
    <property type="match status" value="1"/>
</dbReference>
<proteinExistence type="predicted"/>
<evidence type="ECO:0000313" key="2">
    <source>
        <dbReference type="Proteomes" id="UP000620124"/>
    </source>
</evidence>
<organism evidence="1 2">
    <name type="scientific">Mycena venus</name>
    <dbReference type="NCBI Taxonomy" id="2733690"/>
    <lineage>
        <taxon>Eukaryota</taxon>
        <taxon>Fungi</taxon>
        <taxon>Dikarya</taxon>
        <taxon>Basidiomycota</taxon>
        <taxon>Agaricomycotina</taxon>
        <taxon>Agaricomycetes</taxon>
        <taxon>Agaricomycetidae</taxon>
        <taxon>Agaricales</taxon>
        <taxon>Marasmiineae</taxon>
        <taxon>Mycenaceae</taxon>
        <taxon>Mycena</taxon>
    </lineage>
</organism>
<dbReference type="InterPro" id="IPR009100">
    <property type="entry name" value="AcylCoA_DH/oxidase_NM_dom_sf"/>
</dbReference>
<dbReference type="AlphaFoldDB" id="A0A8H7CH31"/>
<comment type="caution">
    <text evidence="1">The sequence shown here is derived from an EMBL/GenBank/DDBJ whole genome shotgun (WGS) entry which is preliminary data.</text>
</comment>
<dbReference type="Gene3D" id="2.40.110.10">
    <property type="entry name" value="Butyryl-CoA Dehydrogenase, subunit A, domain 2"/>
    <property type="match status" value="1"/>
</dbReference>
<sequence>MFFSRHSALAQHPLFTVQVERLSTDERVALTYKRAKLVLQTHDLSVLDIQNCSKKFWRFYTDPIISFDLALFTMLLAQVGLVLGTLSRHLDARPDLRPLINELLRFDKVGLFMLTERGHGTDAFNIETTATRMKDGSYILNTPREEASKFMPASTPIFGVPKVAVVMARLMENGKDLGHRHFIVPICNEREMFRGITSSRLPTRSGTSPLDFAITSFRNVRLPATALVSPTPFQITAPTNPLASWWDENWRIQHGTLLIAGPLLHGIKISAYIAAVYSMNRRITDRQNVPKPIFDFRTQQWPIASAVAASSVYEIFYESAIRYSKDLERPQHIRHAMAVITKTTIISYFLRTLPELAERLGAQGTFEPNFIARMQNDGVGGAIGEGELMTLSIRLLSELLLGRYSINLPPSGESLLSRHAHSLLDENTQLLAKFGGHRTAEFHSIILPQSRAVIEAIGHALAYSAALKDNLPQPLLDMFECAVIRQDPAWYCEAGIGRLEQRVREDRAISSMLPDMKVYLANLNVEDLITAPIESDESWKKYAAGLPTYSGRAFSEDAIPTARL</sequence>
<dbReference type="EMBL" id="JACAZI010000024">
    <property type="protein sequence ID" value="KAF7335727.1"/>
    <property type="molecule type" value="Genomic_DNA"/>
</dbReference>
<dbReference type="InterPro" id="IPR012258">
    <property type="entry name" value="Acyl-CoA_oxidase"/>
</dbReference>
<dbReference type="GO" id="GO:0055088">
    <property type="term" value="P:lipid homeostasis"/>
    <property type="evidence" value="ECO:0007669"/>
    <property type="project" value="TreeGrafter"/>
</dbReference>
<evidence type="ECO:0000313" key="1">
    <source>
        <dbReference type="EMBL" id="KAF7335727.1"/>
    </source>
</evidence>
<dbReference type="GO" id="GO:0005504">
    <property type="term" value="F:fatty acid binding"/>
    <property type="evidence" value="ECO:0007669"/>
    <property type="project" value="TreeGrafter"/>
</dbReference>
<accession>A0A8H7CH31</accession>
<dbReference type="PANTHER" id="PTHR10909:SF382">
    <property type="entry name" value="ACYL-COENZYME A OXIDASE"/>
    <property type="match status" value="1"/>
</dbReference>
<dbReference type="OrthoDB" id="538336at2759"/>
<dbReference type="InterPro" id="IPR036250">
    <property type="entry name" value="AcylCo_DH-like_C"/>
</dbReference>
<dbReference type="PANTHER" id="PTHR10909">
    <property type="entry name" value="ELECTRON TRANSPORT OXIDOREDUCTASE"/>
    <property type="match status" value="1"/>
</dbReference>
<gene>
    <name evidence="1" type="ORF">MVEN_02228200</name>
</gene>
<dbReference type="InterPro" id="IPR046373">
    <property type="entry name" value="Acyl-CoA_Oxase/DH_mid-dom_sf"/>
</dbReference>
<dbReference type="GO" id="GO:0071949">
    <property type="term" value="F:FAD binding"/>
    <property type="evidence" value="ECO:0007669"/>
    <property type="project" value="InterPro"/>
</dbReference>